<proteinExistence type="predicted"/>
<keyword evidence="3" id="KW-1185">Reference proteome</keyword>
<protein>
    <submittedName>
        <fullName evidence="2">Uncharacterized protein</fullName>
    </submittedName>
</protein>
<feature type="region of interest" description="Disordered" evidence="1">
    <location>
        <begin position="1"/>
        <end position="45"/>
    </location>
</feature>
<name>A0A484BP18_DRONA</name>
<comment type="caution">
    <text evidence="2">The sequence shown here is derived from an EMBL/GenBank/DDBJ whole genome shotgun (WGS) entry which is preliminary data.</text>
</comment>
<evidence type="ECO:0000313" key="3">
    <source>
        <dbReference type="Proteomes" id="UP000295192"/>
    </source>
</evidence>
<dbReference type="EMBL" id="LSRL02000015">
    <property type="protein sequence ID" value="TDG50517.1"/>
    <property type="molecule type" value="Genomic_DNA"/>
</dbReference>
<gene>
    <name evidence="2" type="ORF">AWZ03_003106</name>
</gene>
<sequence length="76" mass="8287">MTSQPELNRVELQSQLEQTQTQKQKLKSSSRSSRSSSNESRTSAPVAVGIRWSCGAVVLAVRATQVESSHVEKSAQ</sequence>
<dbReference type="AlphaFoldDB" id="A0A484BP18"/>
<organism evidence="2 3">
    <name type="scientific">Drosophila navojoa</name>
    <name type="common">Fruit fly</name>
    <dbReference type="NCBI Taxonomy" id="7232"/>
    <lineage>
        <taxon>Eukaryota</taxon>
        <taxon>Metazoa</taxon>
        <taxon>Ecdysozoa</taxon>
        <taxon>Arthropoda</taxon>
        <taxon>Hexapoda</taxon>
        <taxon>Insecta</taxon>
        <taxon>Pterygota</taxon>
        <taxon>Neoptera</taxon>
        <taxon>Endopterygota</taxon>
        <taxon>Diptera</taxon>
        <taxon>Brachycera</taxon>
        <taxon>Muscomorpha</taxon>
        <taxon>Ephydroidea</taxon>
        <taxon>Drosophilidae</taxon>
        <taxon>Drosophila</taxon>
    </lineage>
</organism>
<dbReference type="Proteomes" id="UP000295192">
    <property type="component" value="Unassembled WGS sequence"/>
</dbReference>
<feature type="compositionally biased region" description="Low complexity" evidence="1">
    <location>
        <begin position="11"/>
        <end position="43"/>
    </location>
</feature>
<accession>A0A484BP18</accession>
<evidence type="ECO:0000313" key="2">
    <source>
        <dbReference type="EMBL" id="TDG50517.1"/>
    </source>
</evidence>
<reference evidence="2 3" key="1">
    <citation type="journal article" date="2019" name="J. Hered.">
        <title>An Improved Genome Assembly for Drosophila navojoa, the Basal Species in the mojavensis Cluster.</title>
        <authorList>
            <person name="Vanderlinde T."/>
            <person name="Dupim E.G."/>
            <person name="Nazario-Yepiz N.O."/>
            <person name="Carvalho A.B."/>
        </authorList>
    </citation>
    <scope>NUCLEOTIDE SEQUENCE [LARGE SCALE GENOMIC DNA]</scope>
    <source>
        <strain evidence="2">Navoj_Jal97</strain>
        <tissue evidence="2">Whole organism</tissue>
    </source>
</reference>
<evidence type="ECO:0000256" key="1">
    <source>
        <dbReference type="SAM" id="MobiDB-lite"/>
    </source>
</evidence>